<dbReference type="EMBL" id="GBXM01081685">
    <property type="protein sequence ID" value="JAH26892.1"/>
    <property type="molecule type" value="Transcribed_RNA"/>
</dbReference>
<name>A0A0E9SRB4_ANGAN</name>
<dbReference type="EMBL" id="GBXM01065504">
    <property type="protein sequence ID" value="JAH43073.1"/>
    <property type="molecule type" value="Transcribed_RNA"/>
</dbReference>
<protein>
    <submittedName>
        <fullName evidence="1">Uncharacterized protein</fullName>
    </submittedName>
</protein>
<accession>A0A0E9SRB4</accession>
<sequence length="46" mass="5268">MNRKYVLHLDQFMGYNKCLLCGRGLQFFPYLKSAANSGSIQVRLSV</sequence>
<dbReference type="AlphaFoldDB" id="A0A0E9SRB4"/>
<reference evidence="1" key="2">
    <citation type="journal article" date="2015" name="Fish Shellfish Immunol.">
        <title>Early steps in the European eel (Anguilla anguilla)-Vibrio vulnificus interaction in the gills: Role of the RtxA13 toxin.</title>
        <authorList>
            <person name="Callol A."/>
            <person name="Pajuelo D."/>
            <person name="Ebbesson L."/>
            <person name="Teles M."/>
            <person name="MacKenzie S."/>
            <person name="Amaro C."/>
        </authorList>
    </citation>
    <scope>NUCLEOTIDE SEQUENCE</scope>
</reference>
<proteinExistence type="predicted"/>
<organism evidence="1">
    <name type="scientific">Anguilla anguilla</name>
    <name type="common">European freshwater eel</name>
    <name type="synonym">Muraena anguilla</name>
    <dbReference type="NCBI Taxonomy" id="7936"/>
    <lineage>
        <taxon>Eukaryota</taxon>
        <taxon>Metazoa</taxon>
        <taxon>Chordata</taxon>
        <taxon>Craniata</taxon>
        <taxon>Vertebrata</taxon>
        <taxon>Euteleostomi</taxon>
        <taxon>Actinopterygii</taxon>
        <taxon>Neopterygii</taxon>
        <taxon>Teleostei</taxon>
        <taxon>Anguilliformes</taxon>
        <taxon>Anguillidae</taxon>
        <taxon>Anguilla</taxon>
    </lineage>
</organism>
<reference evidence="1" key="1">
    <citation type="submission" date="2014-11" db="EMBL/GenBank/DDBJ databases">
        <authorList>
            <person name="Amaro Gonzalez C."/>
        </authorList>
    </citation>
    <scope>NUCLEOTIDE SEQUENCE</scope>
</reference>
<dbReference type="EMBL" id="GBXM01082104">
    <property type="protein sequence ID" value="JAH26473.1"/>
    <property type="molecule type" value="Transcribed_RNA"/>
</dbReference>
<evidence type="ECO:0000313" key="1">
    <source>
        <dbReference type="EMBL" id="JAH43073.1"/>
    </source>
</evidence>